<evidence type="ECO:0000313" key="1">
    <source>
        <dbReference type="EMBL" id="AIE85317.1"/>
    </source>
</evidence>
<dbReference type="GO" id="GO:0016811">
    <property type="term" value="F:hydrolase activity, acting on carbon-nitrogen (but not peptide) bonds, in linear amides"/>
    <property type="evidence" value="ECO:0007669"/>
    <property type="project" value="TreeGrafter"/>
</dbReference>
<dbReference type="SUPFAM" id="SSF102588">
    <property type="entry name" value="LmbE-like"/>
    <property type="match status" value="1"/>
</dbReference>
<dbReference type="Pfam" id="PF02585">
    <property type="entry name" value="PIG-L"/>
    <property type="match status" value="1"/>
</dbReference>
<keyword evidence="2" id="KW-1185">Reference proteome</keyword>
<dbReference type="Proteomes" id="UP000027982">
    <property type="component" value="Chromosome"/>
</dbReference>
<dbReference type="PANTHER" id="PTHR12993">
    <property type="entry name" value="N-ACETYLGLUCOSAMINYL-PHOSPHATIDYLINOSITOL DE-N-ACETYLASE-RELATED"/>
    <property type="match status" value="1"/>
</dbReference>
<reference evidence="1 2" key="1">
    <citation type="journal article" date="2014" name="PLoS ONE">
        <title>The first complete genome sequence of the class fimbriimonadia in the phylum armatimonadetes.</title>
        <authorList>
            <person name="Hu Z.Y."/>
            <person name="Wang Y.Z."/>
            <person name="Im W.T."/>
            <person name="Wang S.Y."/>
            <person name="Zhao G.P."/>
            <person name="Zheng H.J."/>
            <person name="Quan Z.X."/>
        </authorList>
    </citation>
    <scope>NUCLEOTIDE SEQUENCE [LARGE SCALE GENOMIC DNA]</scope>
    <source>
        <strain evidence="1">Gsoil 348</strain>
    </source>
</reference>
<dbReference type="InterPro" id="IPR024078">
    <property type="entry name" value="LmbE-like_dom_sf"/>
</dbReference>
<dbReference type="PANTHER" id="PTHR12993:SF11">
    <property type="entry name" value="N-ACETYLGLUCOSAMINYL-PHOSPHATIDYLINOSITOL DE-N-ACETYLASE"/>
    <property type="match status" value="1"/>
</dbReference>
<dbReference type="InterPro" id="IPR003737">
    <property type="entry name" value="GlcNAc_PI_deacetylase-related"/>
</dbReference>
<protein>
    <submittedName>
        <fullName evidence="1">LmbE family protein</fullName>
    </submittedName>
</protein>
<dbReference type="Gene3D" id="3.40.50.10320">
    <property type="entry name" value="LmbE-like"/>
    <property type="match status" value="1"/>
</dbReference>
<dbReference type="eggNOG" id="COG2120">
    <property type="taxonomic scope" value="Bacteria"/>
</dbReference>
<proteinExistence type="predicted"/>
<dbReference type="AlphaFoldDB" id="A0A068NPL3"/>
<gene>
    <name evidence="1" type="ORF">OP10G_1949</name>
</gene>
<dbReference type="EMBL" id="CP007139">
    <property type="protein sequence ID" value="AIE85317.1"/>
    <property type="molecule type" value="Genomic_DNA"/>
</dbReference>
<name>A0A068NPL3_FIMGI</name>
<sequence length="253" mass="28140">MYGGLLAGLFGAYSFQPYEFDFIPRKIPNPNPPVDPDKNRLFAPGTKILVITAHPDDSEFYIAGSLSQLGKTAEIQQVICTDGDKGYYGPFTDSAENRRVRRMEATQAHEAWHGKGITFLGHPDGRLRANDELVTQLVDAIEKFKPEYVLAFDGEYPPRFSHQDHRRSGDAALAACKRCGVPKWCLLFSTIAPNFAIDITDIWDQKVALLSIHKSQWAQKMEGISGMVGALAEEDGTKFGLSLAEGYRCVKIR</sequence>
<organism evidence="1 2">
    <name type="scientific">Fimbriimonas ginsengisoli Gsoil 348</name>
    <dbReference type="NCBI Taxonomy" id="661478"/>
    <lineage>
        <taxon>Bacteria</taxon>
        <taxon>Bacillati</taxon>
        <taxon>Armatimonadota</taxon>
        <taxon>Fimbriimonadia</taxon>
        <taxon>Fimbriimonadales</taxon>
        <taxon>Fimbriimonadaceae</taxon>
        <taxon>Fimbriimonas</taxon>
    </lineage>
</organism>
<evidence type="ECO:0000313" key="2">
    <source>
        <dbReference type="Proteomes" id="UP000027982"/>
    </source>
</evidence>
<accession>A0A068NPL3</accession>
<dbReference type="KEGG" id="fgi:OP10G_1949"/>
<dbReference type="HOGENOM" id="CLU_049311_3_2_0"/>